<keyword evidence="1" id="KW-1133">Transmembrane helix</keyword>
<evidence type="ECO:0000256" key="1">
    <source>
        <dbReference type="SAM" id="Phobius"/>
    </source>
</evidence>
<reference evidence="2 3" key="1">
    <citation type="submission" date="2018-09" db="EMBL/GenBank/DDBJ databases">
        <authorList>
            <person name="Zhu H."/>
        </authorList>
    </citation>
    <scope>NUCLEOTIDE SEQUENCE [LARGE SCALE GENOMIC DNA]</scope>
    <source>
        <strain evidence="2 3">K2R10-39</strain>
    </source>
</reference>
<dbReference type="OrthoDB" id="5782986at2"/>
<gene>
    <name evidence="2" type="primary">pgaD</name>
    <name evidence="2" type="ORF">D3870_08360</name>
</gene>
<dbReference type="Pfam" id="PF13994">
    <property type="entry name" value="PgaD"/>
    <property type="match status" value="1"/>
</dbReference>
<dbReference type="AlphaFoldDB" id="A0A418X111"/>
<proteinExistence type="predicted"/>
<dbReference type="InterPro" id="IPR023829">
    <property type="entry name" value="PGA_PgaD"/>
</dbReference>
<evidence type="ECO:0000313" key="2">
    <source>
        <dbReference type="EMBL" id="RJG06025.1"/>
    </source>
</evidence>
<feature type="transmembrane region" description="Helical" evidence="1">
    <location>
        <begin position="66"/>
        <end position="87"/>
    </location>
</feature>
<evidence type="ECO:0000313" key="3">
    <source>
        <dbReference type="Proteomes" id="UP000285190"/>
    </source>
</evidence>
<keyword evidence="1" id="KW-0472">Membrane</keyword>
<comment type="caution">
    <text evidence="2">The sequence shown here is derived from an EMBL/GenBank/DDBJ whole genome shotgun (WGS) entry which is preliminary data.</text>
</comment>
<dbReference type="EMBL" id="QYUN01000002">
    <property type="protein sequence ID" value="RJG06025.1"/>
    <property type="molecule type" value="Genomic_DNA"/>
</dbReference>
<sequence>MSLIIDQPSLTSIPKRIGWGGVTFLFWTVWIYLWMPFITLAAWMFGYYQAYSQFRWEQEVEELKRLVILYTTIVAWLGGSLLLWARVEYMRFRNVHRRAWPVPATTEDLARYAELPAAEVNAWQHARCVIARHDEHGKLVGADVRE</sequence>
<keyword evidence="3" id="KW-1185">Reference proteome</keyword>
<organism evidence="2 3">
    <name type="scientific">Noviherbaspirillum cavernae</name>
    <dbReference type="NCBI Taxonomy" id="2320862"/>
    <lineage>
        <taxon>Bacteria</taxon>
        <taxon>Pseudomonadati</taxon>
        <taxon>Pseudomonadota</taxon>
        <taxon>Betaproteobacteria</taxon>
        <taxon>Burkholderiales</taxon>
        <taxon>Oxalobacteraceae</taxon>
        <taxon>Noviherbaspirillum</taxon>
    </lineage>
</organism>
<dbReference type="NCBIfam" id="TIGR03940">
    <property type="entry name" value="PGA_PgaD"/>
    <property type="match status" value="1"/>
</dbReference>
<feature type="transmembrane region" description="Helical" evidence="1">
    <location>
        <begin position="21"/>
        <end position="46"/>
    </location>
</feature>
<dbReference type="GO" id="GO:0043709">
    <property type="term" value="P:cell adhesion involved in single-species biofilm formation"/>
    <property type="evidence" value="ECO:0007669"/>
    <property type="project" value="InterPro"/>
</dbReference>
<name>A0A418X111_9BURK</name>
<protein>
    <submittedName>
        <fullName evidence="2">Poly-beta-1,6-N-acetyl-D-glucosamine biosynthesis protein PgaD</fullName>
    </submittedName>
</protein>
<dbReference type="RefSeq" id="WP_119738226.1">
    <property type="nucleotide sequence ID" value="NZ_QYUN01000002.1"/>
</dbReference>
<keyword evidence="1" id="KW-0812">Transmembrane</keyword>
<accession>A0A418X111</accession>
<dbReference type="Proteomes" id="UP000285190">
    <property type="component" value="Unassembled WGS sequence"/>
</dbReference>